<dbReference type="GO" id="GO:0006508">
    <property type="term" value="P:proteolysis"/>
    <property type="evidence" value="ECO:0007669"/>
    <property type="project" value="InterPro"/>
</dbReference>
<dbReference type="GO" id="GO:0004252">
    <property type="term" value="F:serine-type endopeptidase activity"/>
    <property type="evidence" value="ECO:0007669"/>
    <property type="project" value="TreeGrafter"/>
</dbReference>
<dbReference type="InterPro" id="IPR011042">
    <property type="entry name" value="6-blade_b-propeller_TolB-like"/>
</dbReference>
<dbReference type="InterPro" id="IPR011659">
    <property type="entry name" value="WD40"/>
</dbReference>
<feature type="compositionally biased region" description="Basic and acidic residues" evidence="3">
    <location>
        <begin position="245"/>
        <end position="263"/>
    </location>
</feature>
<dbReference type="Gene3D" id="3.40.50.1820">
    <property type="entry name" value="alpha/beta hydrolase"/>
    <property type="match status" value="1"/>
</dbReference>
<evidence type="ECO:0000313" key="5">
    <source>
        <dbReference type="EMBL" id="ROR95967.1"/>
    </source>
</evidence>
<dbReference type="Gene3D" id="2.120.10.30">
    <property type="entry name" value="TolB, C-terminal domain"/>
    <property type="match status" value="1"/>
</dbReference>
<dbReference type="SUPFAM" id="SSF53474">
    <property type="entry name" value="alpha/beta-Hydrolases"/>
    <property type="match status" value="1"/>
</dbReference>
<accession>A0A3N2D861</accession>
<dbReference type="InterPro" id="IPR029058">
    <property type="entry name" value="AB_hydrolase_fold"/>
</dbReference>
<dbReference type="AlphaFoldDB" id="A0A3N2D861"/>
<name>A0A3N2D861_9MICO</name>
<protein>
    <submittedName>
        <fullName evidence="5">Dipeptidyl aminopeptidase/acylaminoacyl peptidase</fullName>
    </submittedName>
</protein>
<keyword evidence="6" id="KW-1185">Reference proteome</keyword>
<dbReference type="PANTHER" id="PTHR42776:SF27">
    <property type="entry name" value="DIPEPTIDYL PEPTIDASE FAMILY MEMBER 6"/>
    <property type="match status" value="1"/>
</dbReference>
<dbReference type="Pfam" id="PF00326">
    <property type="entry name" value="Peptidase_S9"/>
    <property type="match status" value="1"/>
</dbReference>
<evidence type="ECO:0000256" key="1">
    <source>
        <dbReference type="ARBA" id="ARBA00022801"/>
    </source>
</evidence>
<dbReference type="GO" id="GO:0004177">
    <property type="term" value="F:aminopeptidase activity"/>
    <property type="evidence" value="ECO:0007669"/>
    <property type="project" value="UniProtKB-KW"/>
</dbReference>
<dbReference type="EMBL" id="RKHQ01000001">
    <property type="protein sequence ID" value="ROR95967.1"/>
    <property type="molecule type" value="Genomic_DNA"/>
</dbReference>
<dbReference type="Pfam" id="PF07676">
    <property type="entry name" value="PD40"/>
    <property type="match status" value="2"/>
</dbReference>
<dbReference type="SUPFAM" id="SSF82171">
    <property type="entry name" value="DPP6 N-terminal domain-like"/>
    <property type="match status" value="1"/>
</dbReference>
<gene>
    <name evidence="5" type="ORF">EDD28_0536</name>
</gene>
<dbReference type="OrthoDB" id="262125at2"/>
<keyword evidence="1" id="KW-0378">Hydrolase</keyword>
<dbReference type="RefSeq" id="WP_123738205.1">
    <property type="nucleotide sequence ID" value="NZ_RKHQ01000001.1"/>
</dbReference>
<evidence type="ECO:0000256" key="2">
    <source>
        <dbReference type="ARBA" id="ARBA00022825"/>
    </source>
</evidence>
<comment type="caution">
    <text evidence="5">The sequence shown here is derived from an EMBL/GenBank/DDBJ whole genome shotgun (WGS) entry which is preliminary data.</text>
</comment>
<keyword evidence="2" id="KW-0720">Serine protease</keyword>
<feature type="domain" description="Peptidase S9 prolyl oligopeptidase catalytic" evidence="4">
    <location>
        <begin position="513"/>
        <end position="720"/>
    </location>
</feature>
<dbReference type="InterPro" id="IPR001375">
    <property type="entry name" value="Peptidase_S9_cat"/>
</dbReference>
<evidence type="ECO:0000313" key="6">
    <source>
        <dbReference type="Proteomes" id="UP000275356"/>
    </source>
</evidence>
<evidence type="ECO:0000256" key="3">
    <source>
        <dbReference type="SAM" id="MobiDB-lite"/>
    </source>
</evidence>
<sequence length="725" mass="76478">MKPEHLDLLRIPGRPAVSPDGALAVVAVSRPDLDADAYRSRLWRLDLAEPGAPALALTAGPRDSEPVVSPDGRWIAFLRAGESGPAQLAVLDVRGGEPVVLTSHQLGVSGRPAWSPDSGRIAYVARVPEEGRYGTTDGVGPDAEPARHITTFTYRHDGIGFTEGRPAHVFVVDVPLPAAPTAPPATPRAPLRLTGGDTPEAGPSFADVTWTPAGDALLVRRGRDDALVTDLVRLALPEVAEIERATDGTADDSRTADDSDAAAHRRGLPVPVRQEVVALDALTPFTRDGVADGLTVDALAVAPDPDQAMLLHLLVRDLGADGLDYVGRNPALVRARLVGTGLVDAERLTDPEVDDLLGGVGAGAFETTADGGALLRRTRRGRTELVRVSGDGGVDVVHPGSVTGAASLPDGRVIASVTLPDSPGEVVQIEPATLDAGGVDGLTALTDLAAPLRDAVGGELRLPVELDGASAPDGTPVHGWLVTPDPEEFGAGPYPTLLMIHGGPYAAYEDVFFDEVAVAAGAGYAVVYGNLRGSAGYGSSHGRAILGGFGTVDADDVLALLDHALATHPELDADRVGVMGGSYGGYLTAWLTTRPDAAERFRGAIVERGFLDPVSFEGSSDIGWFFGLRYVGEDPELVAAQSPMARIGQVVTPTLVVHSEQDWRCPVEQGQRWYVGLRRRGVPAELLLFPGEGHELSRSGRPKHRRQRFEAVLDWWERHLPRPRA</sequence>
<keyword evidence="5" id="KW-0031">Aminopeptidase</keyword>
<organism evidence="5 6">
    <name type="scientific">Salana multivorans</name>
    <dbReference type="NCBI Taxonomy" id="120377"/>
    <lineage>
        <taxon>Bacteria</taxon>
        <taxon>Bacillati</taxon>
        <taxon>Actinomycetota</taxon>
        <taxon>Actinomycetes</taxon>
        <taxon>Micrococcales</taxon>
        <taxon>Beutenbergiaceae</taxon>
        <taxon>Salana</taxon>
    </lineage>
</organism>
<feature type="region of interest" description="Disordered" evidence="3">
    <location>
        <begin position="245"/>
        <end position="267"/>
    </location>
</feature>
<evidence type="ECO:0000259" key="4">
    <source>
        <dbReference type="Pfam" id="PF00326"/>
    </source>
</evidence>
<dbReference type="Proteomes" id="UP000275356">
    <property type="component" value="Unassembled WGS sequence"/>
</dbReference>
<reference evidence="5 6" key="1">
    <citation type="submission" date="2018-11" db="EMBL/GenBank/DDBJ databases">
        <title>Sequencing the genomes of 1000 actinobacteria strains.</title>
        <authorList>
            <person name="Klenk H.-P."/>
        </authorList>
    </citation>
    <scope>NUCLEOTIDE SEQUENCE [LARGE SCALE GENOMIC DNA]</scope>
    <source>
        <strain evidence="5 6">DSM 13521</strain>
    </source>
</reference>
<proteinExistence type="predicted"/>
<keyword evidence="5" id="KW-0645">Protease</keyword>
<dbReference type="PANTHER" id="PTHR42776">
    <property type="entry name" value="SERINE PEPTIDASE S9 FAMILY MEMBER"/>
    <property type="match status" value="1"/>
</dbReference>